<keyword evidence="12" id="KW-1185">Reference proteome</keyword>
<feature type="binding site" evidence="10">
    <location>
        <position position="76"/>
    </location>
    <ligand>
        <name>Na(+)</name>
        <dbReference type="ChEBI" id="CHEBI:29101"/>
        <note>structural</note>
    </ligand>
</feature>
<dbReference type="PANTHER" id="PTHR28259:SF1">
    <property type="entry name" value="FLUORIDE EXPORT PROTEIN 1-RELATED"/>
    <property type="match status" value="1"/>
</dbReference>
<comment type="subcellular location">
    <subcellularLocation>
        <location evidence="1 10">Cell membrane</location>
        <topology evidence="1 10">Multi-pass membrane protein</topology>
    </subcellularLocation>
</comment>
<dbReference type="GO" id="GO:0046872">
    <property type="term" value="F:metal ion binding"/>
    <property type="evidence" value="ECO:0007669"/>
    <property type="project" value="UniProtKB-KW"/>
</dbReference>
<accession>A0A1D8GDQ0</accession>
<dbReference type="GO" id="GO:0005886">
    <property type="term" value="C:plasma membrane"/>
    <property type="evidence" value="ECO:0007669"/>
    <property type="project" value="UniProtKB-SubCell"/>
</dbReference>
<dbReference type="GO" id="GO:0140114">
    <property type="term" value="P:cellular detoxification of fluoride"/>
    <property type="evidence" value="ECO:0007669"/>
    <property type="project" value="UniProtKB-UniRule"/>
</dbReference>
<reference evidence="11 12" key="1">
    <citation type="submission" date="2016-09" db="EMBL/GenBank/DDBJ databases">
        <title>Genomic analysis reveals versatility of anaerobic energy metabolism of Geosporobacter ferrireducens IRF9 of phylum Firmicutes.</title>
        <authorList>
            <person name="Kim S.-J."/>
        </authorList>
    </citation>
    <scope>NUCLEOTIDE SEQUENCE [LARGE SCALE GENOMIC DNA]</scope>
    <source>
        <strain evidence="11 12">IRF9</strain>
    </source>
</reference>
<evidence type="ECO:0000256" key="3">
    <source>
        <dbReference type="ARBA" id="ARBA00022692"/>
    </source>
</evidence>
<dbReference type="GO" id="GO:0062054">
    <property type="term" value="F:fluoride channel activity"/>
    <property type="evidence" value="ECO:0007669"/>
    <property type="project" value="UniProtKB-UniRule"/>
</dbReference>
<keyword evidence="3 10" id="KW-0812">Transmembrane</keyword>
<keyword evidence="10" id="KW-0813">Transport</keyword>
<dbReference type="NCBIfam" id="TIGR00494">
    <property type="entry name" value="crcB"/>
    <property type="match status" value="1"/>
</dbReference>
<comment type="similarity">
    <text evidence="7 10">Belongs to the fluoride channel Fluc/FEX (TC 1.A.43) family.</text>
</comment>
<dbReference type="InterPro" id="IPR003691">
    <property type="entry name" value="FluC"/>
</dbReference>
<dbReference type="EMBL" id="CP017269">
    <property type="protein sequence ID" value="AOT68992.1"/>
    <property type="molecule type" value="Genomic_DNA"/>
</dbReference>
<comment type="activity regulation">
    <text evidence="10">Na(+) is not transported, but it plays an essential structural role and its presence is essential for fluoride channel function.</text>
</comment>
<dbReference type="AlphaFoldDB" id="A0A1D8GDQ0"/>
<evidence type="ECO:0000313" key="11">
    <source>
        <dbReference type="EMBL" id="AOT68992.1"/>
    </source>
</evidence>
<keyword evidence="10" id="KW-0915">Sodium</keyword>
<evidence type="ECO:0000256" key="9">
    <source>
        <dbReference type="ARBA" id="ARBA00049940"/>
    </source>
</evidence>
<evidence type="ECO:0000256" key="2">
    <source>
        <dbReference type="ARBA" id="ARBA00022475"/>
    </source>
</evidence>
<gene>
    <name evidence="10" type="primary">fluC</name>
    <name evidence="10" type="synonym">crcB</name>
    <name evidence="11" type="ORF">Gferi_05125</name>
</gene>
<feature type="transmembrane region" description="Helical" evidence="10">
    <location>
        <begin position="5"/>
        <end position="22"/>
    </location>
</feature>
<evidence type="ECO:0000313" key="12">
    <source>
        <dbReference type="Proteomes" id="UP000095743"/>
    </source>
</evidence>
<dbReference type="OrthoDB" id="9815830at2"/>
<evidence type="ECO:0000256" key="4">
    <source>
        <dbReference type="ARBA" id="ARBA00022989"/>
    </source>
</evidence>
<dbReference type="Proteomes" id="UP000095743">
    <property type="component" value="Chromosome"/>
</dbReference>
<comment type="function">
    <text evidence="9 10">Fluoride-specific ion channel. Important for reducing fluoride concentration in the cell, thus reducing its toxicity.</text>
</comment>
<evidence type="ECO:0000256" key="7">
    <source>
        <dbReference type="ARBA" id="ARBA00035120"/>
    </source>
</evidence>
<dbReference type="RefSeq" id="WP_069974558.1">
    <property type="nucleotide sequence ID" value="NZ_CP017269.1"/>
</dbReference>
<feature type="transmembrane region" description="Helical" evidence="10">
    <location>
        <begin position="34"/>
        <end position="56"/>
    </location>
</feature>
<evidence type="ECO:0000256" key="6">
    <source>
        <dbReference type="ARBA" id="ARBA00023303"/>
    </source>
</evidence>
<evidence type="ECO:0000256" key="5">
    <source>
        <dbReference type="ARBA" id="ARBA00023136"/>
    </source>
</evidence>
<dbReference type="KEGG" id="gfe:Gferi_05125"/>
<dbReference type="InterPro" id="IPR036259">
    <property type="entry name" value="MFS_trans_sf"/>
</dbReference>
<keyword evidence="6 10" id="KW-0407">Ion channel</keyword>
<dbReference type="SUPFAM" id="SSF103473">
    <property type="entry name" value="MFS general substrate transporter"/>
    <property type="match status" value="1"/>
</dbReference>
<feature type="binding site" evidence="10">
    <location>
        <position position="79"/>
    </location>
    <ligand>
        <name>Na(+)</name>
        <dbReference type="ChEBI" id="CHEBI:29101"/>
        <note>structural</note>
    </ligand>
</feature>
<keyword evidence="4 10" id="KW-1133">Transmembrane helix</keyword>
<keyword evidence="2 10" id="KW-1003">Cell membrane</keyword>
<dbReference type="Pfam" id="PF02537">
    <property type="entry name" value="CRCB"/>
    <property type="match status" value="1"/>
</dbReference>
<protein>
    <recommendedName>
        <fullName evidence="10">Fluoride-specific ion channel FluC</fullName>
    </recommendedName>
</protein>
<keyword evidence="10" id="KW-0479">Metal-binding</keyword>
<dbReference type="HAMAP" id="MF_00454">
    <property type="entry name" value="FluC"/>
    <property type="match status" value="1"/>
</dbReference>
<keyword evidence="10" id="KW-0406">Ion transport</keyword>
<comment type="catalytic activity">
    <reaction evidence="8">
        <text>fluoride(in) = fluoride(out)</text>
        <dbReference type="Rhea" id="RHEA:76159"/>
        <dbReference type="ChEBI" id="CHEBI:17051"/>
    </reaction>
    <physiologicalReaction direction="left-to-right" evidence="8">
        <dbReference type="Rhea" id="RHEA:76160"/>
    </physiologicalReaction>
</comment>
<evidence type="ECO:0000256" key="8">
    <source>
        <dbReference type="ARBA" id="ARBA00035585"/>
    </source>
</evidence>
<organism evidence="11 12">
    <name type="scientific">Geosporobacter ferrireducens</name>
    <dbReference type="NCBI Taxonomy" id="1424294"/>
    <lineage>
        <taxon>Bacteria</taxon>
        <taxon>Bacillati</taxon>
        <taxon>Bacillota</taxon>
        <taxon>Clostridia</taxon>
        <taxon>Peptostreptococcales</taxon>
        <taxon>Thermotaleaceae</taxon>
        <taxon>Geosporobacter</taxon>
    </lineage>
</organism>
<proteinExistence type="inferred from homology"/>
<dbReference type="PANTHER" id="PTHR28259">
    <property type="entry name" value="FLUORIDE EXPORT PROTEIN 1-RELATED"/>
    <property type="match status" value="1"/>
</dbReference>
<sequence length="141" mass="15836">MKLKILILGLGGFLGSNFRFWLSDWACRHFQENLPYGTLIVNILGSFLLGIIMCYATESKDLVPLIKLFLGTGMMGAFTTFSALSFETLEMLKKSNYRLAILNTTMNITLGIAAVWIGYEIAKIAIHLTHPQYVESPQRNL</sequence>
<name>A0A1D8GDQ0_9FIRM</name>
<evidence type="ECO:0000256" key="10">
    <source>
        <dbReference type="HAMAP-Rule" id="MF_00454"/>
    </source>
</evidence>
<feature type="transmembrane region" description="Helical" evidence="10">
    <location>
        <begin position="98"/>
        <end position="119"/>
    </location>
</feature>
<feature type="transmembrane region" description="Helical" evidence="10">
    <location>
        <begin position="68"/>
        <end position="86"/>
    </location>
</feature>
<evidence type="ECO:0000256" key="1">
    <source>
        <dbReference type="ARBA" id="ARBA00004651"/>
    </source>
</evidence>
<keyword evidence="5 10" id="KW-0472">Membrane</keyword>